<feature type="transmembrane region" description="Helical" evidence="5">
    <location>
        <begin position="144"/>
        <end position="166"/>
    </location>
</feature>
<feature type="transmembrane region" description="Helical" evidence="5">
    <location>
        <begin position="307"/>
        <end position="329"/>
    </location>
</feature>
<evidence type="ECO:0000256" key="2">
    <source>
        <dbReference type="ARBA" id="ARBA00022692"/>
    </source>
</evidence>
<proteinExistence type="predicted"/>
<evidence type="ECO:0000256" key="3">
    <source>
        <dbReference type="ARBA" id="ARBA00022989"/>
    </source>
</evidence>
<evidence type="ECO:0000256" key="5">
    <source>
        <dbReference type="SAM" id="Phobius"/>
    </source>
</evidence>
<comment type="subcellular location">
    <subcellularLocation>
        <location evidence="1">Cell membrane</location>
        <topology evidence="1">Multi-pass membrane protein</topology>
    </subcellularLocation>
</comment>
<feature type="transmembrane region" description="Helical" evidence="5">
    <location>
        <begin position="100"/>
        <end position="123"/>
    </location>
</feature>
<feature type="transmembrane region" description="Helical" evidence="5">
    <location>
        <begin position="341"/>
        <end position="363"/>
    </location>
</feature>
<dbReference type="PANTHER" id="PTHR23523:SF2">
    <property type="entry name" value="2-NITROIMIDAZOLE TRANSPORTER"/>
    <property type="match status" value="1"/>
</dbReference>
<keyword evidence="8" id="KW-1185">Reference proteome</keyword>
<keyword evidence="2 5" id="KW-0812">Transmembrane</keyword>
<feature type="transmembrane region" description="Helical" evidence="5">
    <location>
        <begin position="172"/>
        <end position="191"/>
    </location>
</feature>
<keyword evidence="4 5" id="KW-0472">Membrane</keyword>
<evidence type="ECO:0000256" key="4">
    <source>
        <dbReference type="ARBA" id="ARBA00023136"/>
    </source>
</evidence>
<dbReference type="SUPFAM" id="SSF103473">
    <property type="entry name" value="MFS general substrate transporter"/>
    <property type="match status" value="1"/>
</dbReference>
<dbReference type="GO" id="GO:0022857">
    <property type="term" value="F:transmembrane transporter activity"/>
    <property type="evidence" value="ECO:0007669"/>
    <property type="project" value="InterPro"/>
</dbReference>
<evidence type="ECO:0000313" key="8">
    <source>
        <dbReference type="Proteomes" id="UP000233781"/>
    </source>
</evidence>
<dbReference type="Proteomes" id="UP000233781">
    <property type="component" value="Unassembled WGS sequence"/>
</dbReference>
<feature type="transmembrane region" description="Helical" evidence="5">
    <location>
        <begin position="282"/>
        <end position="301"/>
    </location>
</feature>
<feature type="transmembrane region" description="Helical" evidence="5">
    <location>
        <begin position="48"/>
        <end position="68"/>
    </location>
</feature>
<feature type="transmembrane region" description="Helical" evidence="5">
    <location>
        <begin position="212"/>
        <end position="232"/>
    </location>
</feature>
<feature type="domain" description="Major facilitator superfamily (MFS) profile" evidence="6">
    <location>
        <begin position="10"/>
        <end position="396"/>
    </location>
</feature>
<organism evidence="7 8">
    <name type="scientific">Phycicoccus duodecadis</name>
    <dbReference type="NCBI Taxonomy" id="173053"/>
    <lineage>
        <taxon>Bacteria</taxon>
        <taxon>Bacillati</taxon>
        <taxon>Actinomycetota</taxon>
        <taxon>Actinomycetes</taxon>
        <taxon>Micrococcales</taxon>
        <taxon>Intrasporangiaceae</taxon>
        <taxon>Phycicoccus</taxon>
    </lineage>
</organism>
<dbReference type="Gene3D" id="1.20.1250.20">
    <property type="entry name" value="MFS general substrate transporter like domains"/>
    <property type="match status" value="1"/>
</dbReference>
<keyword evidence="3 5" id="KW-1133">Transmembrane helix</keyword>
<dbReference type="AlphaFoldDB" id="A0A2N3YND4"/>
<reference evidence="7 8" key="1">
    <citation type="submission" date="2017-12" db="EMBL/GenBank/DDBJ databases">
        <title>Sequencing the genomes of 1000 Actinobacteria strains.</title>
        <authorList>
            <person name="Klenk H.-P."/>
        </authorList>
    </citation>
    <scope>NUCLEOTIDE SEQUENCE [LARGE SCALE GENOMIC DNA]</scope>
    <source>
        <strain evidence="7 8">DSM 12806</strain>
    </source>
</reference>
<dbReference type="Pfam" id="PF07690">
    <property type="entry name" value="MFS_1"/>
    <property type="match status" value="1"/>
</dbReference>
<feature type="transmembrane region" description="Helical" evidence="5">
    <location>
        <begin position="75"/>
        <end position="94"/>
    </location>
</feature>
<evidence type="ECO:0000313" key="7">
    <source>
        <dbReference type="EMBL" id="PKW28372.1"/>
    </source>
</evidence>
<dbReference type="InterPro" id="IPR052524">
    <property type="entry name" value="MFS_Cyanate_Porter"/>
</dbReference>
<dbReference type="InterPro" id="IPR011701">
    <property type="entry name" value="MFS"/>
</dbReference>
<dbReference type="PANTHER" id="PTHR23523">
    <property type="match status" value="1"/>
</dbReference>
<dbReference type="PROSITE" id="PS50850">
    <property type="entry name" value="MFS"/>
    <property type="match status" value="1"/>
</dbReference>
<dbReference type="InterPro" id="IPR036259">
    <property type="entry name" value="MFS_trans_sf"/>
</dbReference>
<dbReference type="GO" id="GO:0005886">
    <property type="term" value="C:plasma membrane"/>
    <property type="evidence" value="ECO:0007669"/>
    <property type="project" value="UniProtKB-SubCell"/>
</dbReference>
<feature type="transmembrane region" description="Helical" evidence="5">
    <location>
        <begin position="252"/>
        <end position="270"/>
    </location>
</feature>
<evidence type="ECO:0000259" key="6">
    <source>
        <dbReference type="PROSITE" id="PS50850"/>
    </source>
</evidence>
<evidence type="ECO:0000256" key="1">
    <source>
        <dbReference type="ARBA" id="ARBA00004651"/>
    </source>
</evidence>
<dbReference type="EMBL" id="PJNE01000001">
    <property type="protein sequence ID" value="PKW28372.1"/>
    <property type="molecule type" value="Genomic_DNA"/>
</dbReference>
<name>A0A2N3YND4_9MICO</name>
<sequence>MSTTAARTLPSWTVVTGIVLVAANLRTLMASLPPLAEAVRSDLGLSNAWMGVLTTLPVLCMGLLAPLANQVGRRLGPATAVGCGVGLVLVGLAVRGAGGGLVWALYAGTFVAGAGIALAGTLLPGIVKAVFPAHRAGFGTGVTMMAMMGFAGVASATSVPLAGVLGGWSGSLLSWVVLAAVALLAWVPVTVSARRRSAATPDTDTGSHALPWRSTTAWLLAGYLACQSWQFYSSLAWVAPTYEASGWTARDAGLLMSVFTGAQLVSGLVAPTLLDRVRDPRVLLVGASVLGGLGEIGVWLAPNAAPWAWALLLGAGQGACFALGLGLLVRYSTTARDSARLTAMAFLVSYTVASAGPATMGAVRDATGSYTALWAVLAAVALPQLLAIARLRPDAARVGASPVSG</sequence>
<comment type="caution">
    <text evidence="7">The sequence shown here is derived from an EMBL/GenBank/DDBJ whole genome shotgun (WGS) entry which is preliminary data.</text>
</comment>
<dbReference type="InterPro" id="IPR020846">
    <property type="entry name" value="MFS_dom"/>
</dbReference>
<feature type="transmembrane region" description="Helical" evidence="5">
    <location>
        <begin position="369"/>
        <end position="389"/>
    </location>
</feature>
<gene>
    <name evidence="7" type="ORF">ATL31_3238</name>
</gene>
<protein>
    <submittedName>
        <fullName evidence="7">CP family cyanate transporter-like MFS transporter</fullName>
    </submittedName>
</protein>
<accession>A0A2N3YND4</accession>
<dbReference type="RefSeq" id="WP_245862569.1">
    <property type="nucleotide sequence ID" value="NZ_PJNE01000001.1"/>
</dbReference>